<organism evidence="1 2">
    <name type="scientific">Dioscorea zingiberensis</name>
    <dbReference type="NCBI Taxonomy" id="325984"/>
    <lineage>
        <taxon>Eukaryota</taxon>
        <taxon>Viridiplantae</taxon>
        <taxon>Streptophyta</taxon>
        <taxon>Embryophyta</taxon>
        <taxon>Tracheophyta</taxon>
        <taxon>Spermatophyta</taxon>
        <taxon>Magnoliopsida</taxon>
        <taxon>Liliopsida</taxon>
        <taxon>Dioscoreales</taxon>
        <taxon>Dioscoreaceae</taxon>
        <taxon>Dioscorea</taxon>
    </lineage>
</organism>
<protein>
    <submittedName>
        <fullName evidence="1">Uncharacterized protein</fullName>
    </submittedName>
</protein>
<keyword evidence="2" id="KW-1185">Reference proteome</keyword>
<dbReference type="Proteomes" id="UP001085076">
    <property type="component" value="Miscellaneous, Linkage group lg05"/>
</dbReference>
<evidence type="ECO:0000313" key="2">
    <source>
        <dbReference type="Proteomes" id="UP001085076"/>
    </source>
</evidence>
<evidence type="ECO:0000313" key="1">
    <source>
        <dbReference type="EMBL" id="KAJ0971132.1"/>
    </source>
</evidence>
<reference evidence="1" key="1">
    <citation type="submission" date="2021-03" db="EMBL/GenBank/DDBJ databases">
        <authorList>
            <person name="Li Z."/>
            <person name="Yang C."/>
        </authorList>
    </citation>
    <scope>NUCLEOTIDE SEQUENCE</scope>
    <source>
        <strain evidence="1">Dzin_1.0</strain>
        <tissue evidence="1">Leaf</tissue>
    </source>
</reference>
<proteinExistence type="predicted"/>
<accession>A0A9D5HCD6</accession>
<dbReference type="AlphaFoldDB" id="A0A9D5HCD6"/>
<dbReference type="EMBL" id="JAGGNH010000005">
    <property type="protein sequence ID" value="KAJ0971132.1"/>
    <property type="molecule type" value="Genomic_DNA"/>
</dbReference>
<sequence>MLVLSCDNSHLWAGFCLKVGHPDVSFVLSENSQMLVEQPEEYLEMKRSKLVISFLTNQSGENLSLPIGPKSQIMGRLGRTSLLMDKYRI</sequence>
<reference evidence="1" key="2">
    <citation type="journal article" date="2022" name="Hortic Res">
        <title>The genome of Dioscorea zingiberensis sheds light on the biosynthesis, origin and evolution of the medicinally important diosgenin saponins.</title>
        <authorList>
            <person name="Li Y."/>
            <person name="Tan C."/>
            <person name="Li Z."/>
            <person name="Guo J."/>
            <person name="Li S."/>
            <person name="Chen X."/>
            <person name="Wang C."/>
            <person name="Dai X."/>
            <person name="Yang H."/>
            <person name="Song W."/>
            <person name="Hou L."/>
            <person name="Xu J."/>
            <person name="Tong Z."/>
            <person name="Xu A."/>
            <person name="Yuan X."/>
            <person name="Wang W."/>
            <person name="Yang Q."/>
            <person name="Chen L."/>
            <person name="Sun Z."/>
            <person name="Wang K."/>
            <person name="Pan B."/>
            <person name="Chen J."/>
            <person name="Bao Y."/>
            <person name="Liu F."/>
            <person name="Qi X."/>
            <person name="Gang D.R."/>
            <person name="Wen J."/>
            <person name="Li J."/>
        </authorList>
    </citation>
    <scope>NUCLEOTIDE SEQUENCE</scope>
    <source>
        <strain evidence="1">Dzin_1.0</strain>
    </source>
</reference>
<name>A0A9D5HCD6_9LILI</name>
<gene>
    <name evidence="1" type="ORF">J5N97_019091</name>
</gene>
<comment type="caution">
    <text evidence="1">The sequence shown here is derived from an EMBL/GenBank/DDBJ whole genome shotgun (WGS) entry which is preliminary data.</text>
</comment>